<dbReference type="Gene3D" id="3.30.420.40">
    <property type="match status" value="2"/>
</dbReference>
<protein>
    <submittedName>
        <fullName evidence="2">BadF-type ATPase</fullName>
    </submittedName>
</protein>
<gene>
    <name evidence="2" type="ORF">SAMN05443292_1846</name>
</gene>
<name>A0A1I3GIA5_9FLAO</name>
<accession>A0A1I3GIA5</accession>
<dbReference type="Gene3D" id="1.10.720.160">
    <property type="match status" value="1"/>
</dbReference>
<dbReference type="STRING" id="1125876.SAMN05443292_1846"/>
<feature type="domain" description="ATPase BadF/BadG/BcrA/BcrD type" evidence="1">
    <location>
        <begin position="5"/>
        <end position="150"/>
    </location>
</feature>
<sequence length="293" mass="33122">MFAIVDGGSTKCDWIILDNSGKTLFKTVTIGFNPNIIDAHLIPAEIKKNNQLYEEAENIDYLFFYGSGCGVAKNCLLVEHELKKIFTKAEISVKEDLTAAAYAAYVGKPAVICILGTGSNSCFFDGKTIRRDLPSLGFLIGDEGSGNALGKILLKNYFMKKFPEDLNREFEEAYNLNIENVISSMYHNPRANAYLADFSKFILERKQHPYLQHLVFEEIKNFLDYQVLPYEESKNCDINFIGSIAHYYEDILRAAAAEMHLKVGKVVQKPIESLAEYHIKYILPKLKDQSSNS</sequence>
<dbReference type="CDD" id="cd24079">
    <property type="entry name" value="ASKHA_NBD_PG1100-like"/>
    <property type="match status" value="1"/>
</dbReference>
<dbReference type="PANTHER" id="PTHR43190">
    <property type="entry name" value="N-ACETYL-D-GLUCOSAMINE KINASE"/>
    <property type="match status" value="1"/>
</dbReference>
<dbReference type="SUPFAM" id="SSF53067">
    <property type="entry name" value="Actin-like ATPase domain"/>
    <property type="match status" value="2"/>
</dbReference>
<reference evidence="2 3" key="1">
    <citation type="submission" date="2016-10" db="EMBL/GenBank/DDBJ databases">
        <authorList>
            <person name="de Groot N.N."/>
        </authorList>
    </citation>
    <scope>NUCLEOTIDE SEQUENCE [LARGE SCALE GENOMIC DNA]</scope>
    <source>
        <strain evidence="2 3">DSM 26000</strain>
    </source>
</reference>
<keyword evidence="3" id="KW-1185">Reference proteome</keyword>
<evidence type="ECO:0000313" key="3">
    <source>
        <dbReference type="Proteomes" id="UP000198931"/>
    </source>
</evidence>
<dbReference type="InterPro" id="IPR002731">
    <property type="entry name" value="ATPase_BadF"/>
</dbReference>
<evidence type="ECO:0000259" key="1">
    <source>
        <dbReference type="Pfam" id="PF01869"/>
    </source>
</evidence>
<dbReference type="InterPro" id="IPR052519">
    <property type="entry name" value="Euk-type_GlcNAc_Kinase"/>
</dbReference>
<dbReference type="EMBL" id="FOQT01000003">
    <property type="protein sequence ID" value="SFI22891.1"/>
    <property type="molecule type" value="Genomic_DNA"/>
</dbReference>
<dbReference type="InterPro" id="IPR043129">
    <property type="entry name" value="ATPase_NBD"/>
</dbReference>
<proteinExistence type="predicted"/>
<dbReference type="AlphaFoldDB" id="A0A1I3GIA5"/>
<dbReference type="Pfam" id="PF01869">
    <property type="entry name" value="BcrAD_BadFG"/>
    <property type="match status" value="1"/>
</dbReference>
<evidence type="ECO:0000313" key="2">
    <source>
        <dbReference type="EMBL" id="SFI22891.1"/>
    </source>
</evidence>
<dbReference type="OrthoDB" id="871343at2"/>
<organism evidence="2 3">
    <name type="scientific">Halpernia frigidisoli</name>
    <dbReference type="NCBI Taxonomy" id="1125876"/>
    <lineage>
        <taxon>Bacteria</taxon>
        <taxon>Pseudomonadati</taxon>
        <taxon>Bacteroidota</taxon>
        <taxon>Flavobacteriia</taxon>
        <taxon>Flavobacteriales</taxon>
        <taxon>Weeksellaceae</taxon>
        <taxon>Chryseobacterium group</taxon>
        <taxon>Halpernia</taxon>
    </lineage>
</organism>
<dbReference type="PANTHER" id="PTHR43190:SF3">
    <property type="entry name" value="N-ACETYL-D-GLUCOSAMINE KINASE"/>
    <property type="match status" value="1"/>
</dbReference>
<dbReference type="Proteomes" id="UP000198931">
    <property type="component" value="Unassembled WGS sequence"/>
</dbReference>
<dbReference type="RefSeq" id="WP_090079891.1">
    <property type="nucleotide sequence ID" value="NZ_FOQT01000003.1"/>
</dbReference>